<sequence>MILIGTMNLTRTRETGVFYCPTCNVSQPYRLRARRPFLTLYFIPTVPIGNPELFVVCDHCKNNWDESVLHLDQAAHQQIQAAQFQDEAIRSAVLVTLQGEDISEPEIQCLIHISNVLFDRPIDREELGRLCSIARRSNIQATNYVLTVSKRWTMQQKLLALQGMFLAATAQSETIPDETLATLIEMRDLLQLSDQEFRIAIDDTLDYEMA</sequence>
<evidence type="ECO:0000313" key="1">
    <source>
        <dbReference type="EMBL" id="SMP38794.1"/>
    </source>
</evidence>
<name>A0ABY1PPE1_9BACT</name>
<protein>
    <submittedName>
        <fullName evidence="1">Zinc-ribbon family protein</fullName>
    </submittedName>
</protein>
<gene>
    <name evidence="1" type="ORF">SAMN06265222_101190</name>
</gene>
<comment type="caution">
    <text evidence="1">The sequence shown here is derived from an EMBL/GenBank/DDBJ whole genome shotgun (WGS) entry which is preliminary data.</text>
</comment>
<reference evidence="1 2" key="1">
    <citation type="submission" date="2017-05" db="EMBL/GenBank/DDBJ databases">
        <authorList>
            <person name="Varghese N."/>
            <person name="Submissions S."/>
        </authorList>
    </citation>
    <scope>NUCLEOTIDE SEQUENCE [LARGE SCALE GENOMIC DNA]</scope>
    <source>
        <strain evidence="1 2">DSM 25457</strain>
    </source>
</reference>
<proteinExistence type="predicted"/>
<organism evidence="1 2">
    <name type="scientific">Neorhodopirellula lusitana</name>
    <dbReference type="NCBI Taxonomy" id="445327"/>
    <lineage>
        <taxon>Bacteria</taxon>
        <taxon>Pseudomonadati</taxon>
        <taxon>Planctomycetota</taxon>
        <taxon>Planctomycetia</taxon>
        <taxon>Pirellulales</taxon>
        <taxon>Pirellulaceae</taxon>
        <taxon>Neorhodopirellula</taxon>
    </lineage>
</organism>
<evidence type="ECO:0000313" key="2">
    <source>
        <dbReference type="Proteomes" id="UP001158067"/>
    </source>
</evidence>
<dbReference type="RefSeq" id="WP_283430450.1">
    <property type="nucleotide sequence ID" value="NZ_FXUG01000001.1"/>
</dbReference>
<accession>A0ABY1PPE1</accession>
<keyword evidence="2" id="KW-1185">Reference proteome</keyword>
<dbReference type="Proteomes" id="UP001158067">
    <property type="component" value="Unassembled WGS sequence"/>
</dbReference>
<dbReference type="EMBL" id="FXUG01000001">
    <property type="protein sequence ID" value="SMP38794.1"/>
    <property type="molecule type" value="Genomic_DNA"/>
</dbReference>